<accession>A0A834HL40</accession>
<protein>
    <submittedName>
        <fullName evidence="1">Uncharacterized protein</fullName>
    </submittedName>
</protein>
<reference evidence="1" key="1">
    <citation type="submission" date="2020-08" db="EMBL/GenBank/DDBJ databases">
        <title>Genome sequencing and assembly of the red palm weevil Rhynchophorus ferrugineus.</title>
        <authorList>
            <person name="Dias G.B."/>
            <person name="Bergman C.M."/>
            <person name="Manee M."/>
        </authorList>
    </citation>
    <scope>NUCLEOTIDE SEQUENCE</scope>
    <source>
        <strain evidence="1">AA-2017</strain>
        <tissue evidence="1">Whole larva</tissue>
    </source>
</reference>
<dbReference type="EMBL" id="JAACXV010018008">
    <property type="protein sequence ID" value="KAF7264167.1"/>
    <property type="molecule type" value="Genomic_DNA"/>
</dbReference>
<evidence type="ECO:0000313" key="2">
    <source>
        <dbReference type="Proteomes" id="UP000625711"/>
    </source>
</evidence>
<keyword evidence="2" id="KW-1185">Reference proteome</keyword>
<name>A0A834HL40_RHYFE</name>
<evidence type="ECO:0000313" key="1">
    <source>
        <dbReference type="EMBL" id="KAF7264167.1"/>
    </source>
</evidence>
<comment type="caution">
    <text evidence="1">The sequence shown here is derived from an EMBL/GenBank/DDBJ whole genome shotgun (WGS) entry which is preliminary data.</text>
</comment>
<dbReference type="OrthoDB" id="6726973at2759"/>
<gene>
    <name evidence="1" type="ORF">GWI33_000511</name>
</gene>
<sequence>MLTQKDVPSSLSLFVETKFVNHTYVTDGWWAIDDVRVCHNNEVKFGHLKLTPIGNRNGKIDNDLYCKFMGTETSRLTKIDVDEAKSKQNIIIAN</sequence>
<dbReference type="AlphaFoldDB" id="A0A834HL40"/>
<dbReference type="Proteomes" id="UP000625711">
    <property type="component" value="Unassembled WGS sequence"/>
</dbReference>
<organism evidence="1 2">
    <name type="scientific">Rhynchophorus ferrugineus</name>
    <name type="common">Red palm weevil</name>
    <name type="synonym">Curculio ferrugineus</name>
    <dbReference type="NCBI Taxonomy" id="354439"/>
    <lineage>
        <taxon>Eukaryota</taxon>
        <taxon>Metazoa</taxon>
        <taxon>Ecdysozoa</taxon>
        <taxon>Arthropoda</taxon>
        <taxon>Hexapoda</taxon>
        <taxon>Insecta</taxon>
        <taxon>Pterygota</taxon>
        <taxon>Neoptera</taxon>
        <taxon>Endopterygota</taxon>
        <taxon>Coleoptera</taxon>
        <taxon>Polyphaga</taxon>
        <taxon>Cucujiformia</taxon>
        <taxon>Curculionidae</taxon>
        <taxon>Dryophthorinae</taxon>
        <taxon>Rhynchophorus</taxon>
    </lineage>
</organism>
<proteinExistence type="predicted"/>